<gene>
    <name evidence="3" type="ORF">CRD59_01160</name>
</gene>
<keyword evidence="2" id="KW-1133">Transmembrane helix</keyword>
<comment type="caution">
    <text evidence="3">The sequence shown here is derived from an EMBL/GenBank/DDBJ whole genome shotgun (WGS) entry which is preliminary data.</text>
</comment>
<reference evidence="3 4" key="1">
    <citation type="submission" date="2017-10" db="EMBL/GenBank/DDBJ databases">
        <title>Bifidobacterium xylocopum sp. nov. and Bifidobacterium aemilianum sp. nov., from the carpenter bee (Xylocopa violacea) digestive tract.</title>
        <authorList>
            <person name="Alberoni D."/>
            <person name="Baffoni L."/>
            <person name="Di Gioia D."/>
            <person name="Gaggia F."/>
            <person name="Biavati B."/>
        </authorList>
    </citation>
    <scope>NUCLEOTIDE SEQUENCE [LARGE SCALE GENOMIC DNA]</scope>
    <source>
        <strain evidence="3 4">XV2</strain>
    </source>
</reference>
<proteinExistence type="predicted"/>
<protein>
    <submittedName>
        <fullName evidence="3">Uncharacterized protein</fullName>
    </submittedName>
</protein>
<evidence type="ECO:0000256" key="2">
    <source>
        <dbReference type="SAM" id="Phobius"/>
    </source>
</evidence>
<organism evidence="3 4">
    <name type="scientific">Bifidobacterium xylocopae</name>
    <dbReference type="NCBI Taxonomy" id="2493119"/>
    <lineage>
        <taxon>Bacteria</taxon>
        <taxon>Bacillati</taxon>
        <taxon>Actinomycetota</taxon>
        <taxon>Actinomycetes</taxon>
        <taxon>Bifidobacteriales</taxon>
        <taxon>Bifidobacteriaceae</taxon>
        <taxon>Bifidobacterium</taxon>
    </lineage>
</organism>
<dbReference type="EMBL" id="PDCH01000001">
    <property type="protein sequence ID" value="RBQ00096.1"/>
    <property type="molecule type" value="Genomic_DNA"/>
</dbReference>
<dbReference type="AlphaFoldDB" id="A0A366KEE3"/>
<dbReference type="Proteomes" id="UP000252345">
    <property type="component" value="Unassembled WGS sequence"/>
</dbReference>
<evidence type="ECO:0000313" key="3">
    <source>
        <dbReference type="EMBL" id="RBQ00096.1"/>
    </source>
</evidence>
<keyword evidence="2" id="KW-0812">Transmembrane</keyword>
<keyword evidence="4" id="KW-1185">Reference proteome</keyword>
<name>A0A366KEE3_9BIFI</name>
<feature type="transmembrane region" description="Helical" evidence="2">
    <location>
        <begin position="52"/>
        <end position="75"/>
    </location>
</feature>
<evidence type="ECO:0000256" key="1">
    <source>
        <dbReference type="SAM" id="MobiDB-lite"/>
    </source>
</evidence>
<keyword evidence="2" id="KW-0472">Membrane</keyword>
<accession>A0A366KEE3</accession>
<feature type="region of interest" description="Disordered" evidence="1">
    <location>
        <begin position="290"/>
        <end position="313"/>
    </location>
</feature>
<evidence type="ECO:0000313" key="4">
    <source>
        <dbReference type="Proteomes" id="UP000252345"/>
    </source>
</evidence>
<sequence>MGGPAVQTNPVVPAGPGMVYTPVQPAATASDYLVAAQPGDPDGMGKTQRRSLIVAVVAVVVAALVAALLVLRPWAPSPADYRMAADSAVDMHNQSNKISEQLVSAYDDAGHGGFSAHDAGELKRSIDKFDRMNKDFASQKALKDKDVAARYQAYMVKSRSYGNFSRYLADSAPIYSRASQSCKKVPDFGDVSDTKAYMGKVNDYVSTCKTDLDQLAKAPDKVLADYAGQASTVLGKMQDLLKQVSDLVDHLSADNLDQSMDKMNDLEDQEKALEGETPKSTDISMKLLAEERKANPDPAYLSLHQALEDKAKR</sequence>